<accession>A0A1I0MQG7</accession>
<dbReference type="InterPro" id="IPR013766">
    <property type="entry name" value="Thioredoxin_domain"/>
</dbReference>
<feature type="domain" description="Thioredoxin" evidence="3">
    <location>
        <begin position="23"/>
        <end position="218"/>
    </location>
</feature>
<protein>
    <submittedName>
        <fullName evidence="4">Thioredoxin</fullName>
    </submittedName>
</protein>
<evidence type="ECO:0000259" key="3">
    <source>
        <dbReference type="PROSITE" id="PS51352"/>
    </source>
</evidence>
<evidence type="ECO:0000256" key="2">
    <source>
        <dbReference type="ARBA" id="ARBA00005791"/>
    </source>
</evidence>
<dbReference type="InterPro" id="IPR036249">
    <property type="entry name" value="Thioredoxin-like_sf"/>
</dbReference>
<sequence length="219" mass="24379">MIRFHSFLLAAVLLIGGGAYYMSQNNGSFPGVSIAEAQDANTEIELAPDMVMGDENAPLTVIEYASFTCPHCANFHENVFKDLKKNYIDTGKIKFVYREVYFDRFGLWAAMIARCGGESRYFGMTDLLYSGQKEWIGDGDPGNILDNLRKIGRTAGMNDEQMDACLQDEAMVQSMVAAYQKNAAADEINSTPSFVIDGETYPNMSYDDFAKLIDEKLES</sequence>
<keyword evidence="5" id="KW-1185">Reference proteome</keyword>
<name>A0A1I0MQG7_9RHOB</name>
<dbReference type="AlphaFoldDB" id="A0A1I0MQG7"/>
<dbReference type="PROSITE" id="PS51352">
    <property type="entry name" value="THIOREDOXIN_2"/>
    <property type="match status" value="1"/>
</dbReference>
<dbReference type="Gene3D" id="3.40.30.10">
    <property type="entry name" value="Glutaredoxin"/>
    <property type="match status" value="1"/>
</dbReference>
<dbReference type="PANTHER" id="PTHR13887:SF56">
    <property type="entry name" value="THIOREDOXIN-LIKE REDUCTASE RV2466C"/>
    <property type="match status" value="1"/>
</dbReference>
<proteinExistence type="inferred from homology"/>
<dbReference type="InterPro" id="IPR012336">
    <property type="entry name" value="Thioredoxin-like_fold"/>
</dbReference>
<evidence type="ECO:0000313" key="5">
    <source>
        <dbReference type="Proteomes" id="UP000199650"/>
    </source>
</evidence>
<evidence type="ECO:0000256" key="1">
    <source>
        <dbReference type="ARBA" id="ARBA00003565"/>
    </source>
</evidence>
<dbReference type="OrthoDB" id="8478320at2"/>
<dbReference type="STRING" id="1173584.SAMN05444851_0227"/>
<comment type="function">
    <text evidence="1">May be required for disulfide bond formation in some proteins.</text>
</comment>
<dbReference type="RefSeq" id="WP_091427528.1">
    <property type="nucleotide sequence ID" value="NZ_FOJB01000001.1"/>
</dbReference>
<dbReference type="EMBL" id="FOJB01000001">
    <property type="protein sequence ID" value="SEV90512.1"/>
    <property type="molecule type" value="Genomic_DNA"/>
</dbReference>
<evidence type="ECO:0000313" key="4">
    <source>
        <dbReference type="EMBL" id="SEV90512.1"/>
    </source>
</evidence>
<dbReference type="Proteomes" id="UP000199650">
    <property type="component" value="Unassembled WGS sequence"/>
</dbReference>
<dbReference type="PANTHER" id="PTHR13887">
    <property type="entry name" value="GLUTATHIONE S-TRANSFERASE KAPPA"/>
    <property type="match status" value="1"/>
</dbReference>
<gene>
    <name evidence="4" type="ORF">SAMN05444851_0227</name>
</gene>
<comment type="similarity">
    <text evidence="2">Belongs to the thioredoxin family. DsbA subfamily.</text>
</comment>
<dbReference type="SUPFAM" id="SSF52833">
    <property type="entry name" value="Thioredoxin-like"/>
    <property type="match status" value="1"/>
</dbReference>
<dbReference type="Pfam" id="PF13462">
    <property type="entry name" value="Thioredoxin_4"/>
    <property type="match status" value="1"/>
</dbReference>
<organism evidence="4 5">
    <name type="scientific">Aliiroseovarius sediminilitoris</name>
    <dbReference type="NCBI Taxonomy" id="1173584"/>
    <lineage>
        <taxon>Bacteria</taxon>
        <taxon>Pseudomonadati</taxon>
        <taxon>Pseudomonadota</taxon>
        <taxon>Alphaproteobacteria</taxon>
        <taxon>Rhodobacterales</taxon>
        <taxon>Paracoccaceae</taxon>
        <taxon>Aliiroseovarius</taxon>
    </lineage>
</organism>
<reference evidence="4 5" key="1">
    <citation type="submission" date="2016-10" db="EMBL/GenBank/DDBJ databases">
        <authorList>
            <person name="de Groot N.N."/>
        </authorList>
    </citation>
    <scope>NUCLEOTIDE SEQUENCE [LARGE SCALE GENOMIC DNA]</scope>
    <source>
        <strain evidence="4 5">DSM 29439</strain>
    </source>
</reference>